<evidence type="ECO:0000313" key="1">
    <source>
        <dbReference type="EMBL" id="KAI4389814.1"/>
    </source>
</evidence>
<name>A0ACB9SFF7_9MYRT</name>
<dbReference type="EMBL" id="CM042880">
    <property type="protein sequence ID" value="KAI4389814.1"/>
    <property type="molecule type" value="Genomic_DNA"/>
</dbReference>
<accession>A0ACB9SFF7</accession>
<keyword evidence="2" id="KW-1185">Reference proteome</keyword>
<evidence type="ECO:0000313" key="2">
    <source>
        <dbReference type="Proteomes" id="UP001057402"/>
    </source>
</evidence>
<comment type="caution">
    <text evidence="1">The sequence shown here is derived from an EMBL/GenBank/DDBJ whole genome shotgun (WGS) entry which is preliminary data.</text>
</comment>
<reference evidence="2" key="1">
    <citation type="journal article" date="2023" name="Front. Plant Sci.">
        <title>Chromosomal-level genome assembly of Melastoma candidum provides insights into trichome evolution.</title>
        <authorList>
            <person name="Zhong Y."/>
            <person name="Wu W."/>
            <person name="Sun C."/>
            <person name="Zou P."/>
            <person name="Liu Y."/>
            <person name="Dai S."/>
            <person name="Zhou R."/>
        </authorList>
    </citation>
    <scope>NUCLEOTIDE SEQUENCE [LARGE SCALE GENOMIC DNA]</scope>
</reference>
<sequence>MSQSFDGVACAEDGSSVFGDGREGPGGWEEIGATWRRDGGGDGGQEVIPVQGEEFLGLLLEKQCQHLPRSDYLGRLRNGDLDSAARKDAVDWIGKVHSYFSFGPLSAYLSINYLDRFLSSYELPRGKAWMTQLLAVACLSLATKMEETDVPLPQDLQVGEAKHVFEARTIRRMELLVLSTLSWRIQTVTPFNFLDFFLRKINGDDVLPRLSMSRSIQLVLSLVKGIEYLEFRPSEVAAAVAMSVARENQALAAEKALSLLTEHVQKEKLVKCIEMISEKGLIGGSGKNATSAASVPQSPIGVLDAAACLSYRSDKTGGGEGGVIISTGGNSSSSSPSHDVPDNKRRRID</sequence>
<proteinExistence type="predicted"/>
<protein>
    <submittedName>
        <fullName evidence="1">Uncharacterized protein</fullName>
    </submittedName>
</protein>
<gene>
    <name evidence="1" type="ORF">MLD38_001996</name>
</gene>
<organism evidence="1 2">
    <name type="scientific">Melastoma candidum</name>
    <dbReference type="NCBI Taxonomy" id="119954"/>
    <lineage>
        <taxon>Eukaryota</taxon>
        <taxon>Viridiplantae</taxon>
        <taxon>Streptophyta</taxon>
        <taxon>Embryophyta</taxon>
        <taxon>Tracheophyta</taxon>
        <taxon>Spermatophyta</taxon>
        <taxon>Magnoliopsida</taxon>
        <taxon>eudicotyledons</taxon>
        <taxon>Gunneridae</taxon>
        <taxon>Pentapetalae</taxon>
        <taxon>rosids</taxon>
        <taxon>malvids</taxon>
        <taxon>Myrtales</taxon>
        <taxon>Melastomataceae</taxon>
        <taxon>Melastomatoideae</taxon>
        <taxon>Melastomateae</taxon>
        <taxon>Melastoma</taxon>
    </lineage>
</organism>
<dbReference type="Proteomes" id="UP001057402">
    <property type="component" value="Chromosome 1"/>
</dbReference>